<accession>A0A0A9AR82</accession>
<organism evidence="1">
    <name type="scientific">Arundo donax</name>
    <name type="common">Giant reed</name>
    <name type="synonym">Donax arundinaceus</name>
    <dbReference type="NCBI Taxonomy" id="35708"/>
    <lineage>
        <taxon>Eukaryota</taxon>
        <taxon>Viridiplantae</taxon>
        <taxon>Streptophyta</taxon>
        <taxon>Embryophyta</taxon>
        <taxon>Tracheophyta</taxon>
        <taxon>Spermatophyta</taxon>
        <taxon>Magnoliopsida</taxon>
        <taxon>Liliopsida</taxon>
        <taxon>Poales</taxon>
        <taxon>Poaceae</taxon>
        <taxon>PACMAD clade</taxon>
        <taxon>Arundinoideae</taxon>
        <taxon>Arundineae</taxon>
        <taxon>Arundo</taxon>
    </lineage>
</organism>
<reference evidence="1" key="1">
    <citation type="submission" date="2014-09" db="EMBL/GenBank/DDBJ databases">
        <authorList>
            <person name="Magalhaes I.L.F."/>
            <person name="Oliveira U."/>
            <person name="Santos F.R."/>
            <person name="Vidigal T.H.D.A."/>
            <person name="Brescovit A.D."/>
            <person name="Santos A.J."/>
        </authorList>
    </citation>
    <scope>NUCLEOTIDE SEQUENCE</scope>
    <source>
        <tissue evidence="1">Shoot tissue taken approximately 20 cm above the soil surface</tissue>
    </source>
</reference>
<name>A0A0A9AR82_ARUDO</name>
<evidence type="ECO:0000313" key="1">
    <source>
        <dbReference type="EMBL" id="JAD53596.1"/>
    </source>
</evidence>
<reference evidence="1" key="2">
    <citation type="journal article" date="2015" name="Data Brief">
        <title>Shoot transcriptome of the giant reed, Arundo donax.</title>
        <authorList>
            <person name="Barrero R.A."/>
            <person name="Guerrero F.D."/>
            <person name="Moolhuijzen P."/>
            <person name="Goolsby J.A."/>
            <person name="Tidwell J."/>
            <person name="Bellgard S.E."/>
            <person name="Bellgard M.I."/>
        </authorList>
    </citation>
    <scope>NUCLEOTIDE SEQUENCE</scope>
    <source>
        <tissue evidence="1">Shoot tissue taken approximately 20 cm above the soil surface</tissue>
    </source>
</reference>
<dbReference type="AlphaFoldDB" id="A0A0A9AR82"/>
<proteinExistence type="predicted"/>
<protein>
    <submittedName>
        <fullName evidence="1">Uncharacterized protein</fullName>
    </submittedName>
</protein>
<dbReference type="EMBL" id="GBRH01244299">
    <property type="protein sequence ID" value="JAD53596.1"/>
    <property type="molecule type" value="Transcribed_RNA"/>
</dbReference>
<sequence length="18" mass="1975">MCTRRSTGWMGSSLCAMP</sequence>